<proteinExistence type="predicted"/>
<name>A0A381QR49_9ZZZZ</name>
<organism evidence="2">
    <name type="scientific">marine metagenome</name>
    <dbReference type="NCBI Taxonomy" id="408172"/>
    <lineage>
        <taxon>unclassified sequences</taxon>
        <taxon>metagenomes</taxon>
        <taxon>ecological metagenomes</taxon>
    </lineage>
</organism>
<evidence type="ECO:0000256" key="1">
    <source>
        <dbReference type="SAM" id="Coils"/>
    </source>
</evidence>
<feature type="coiled-coil region" evidence="1">
    <location>
        <begin position="48"/>
        <end position="75"/>
    </location>
</feature>
<evidence type="ECO:0000313" key="2">
    <source>
        <dbReference type="EMBL" id="SUZ80033.1"/>
    </source>
</evidence>
<reference evidence="2" key="1">
    <citation type="submission" date="2018-05" db="EMBL/GenBank/DDBJ databases">
        <authorList>
            <person name="Lanie J.A."/>
            <person name="Ng W.-L."/>
            <person name="Kazmierczak K.M."/>
            <person name="Andrzejewski T.M."/>
            <person name="Davidsen T.M."/>
            <person name="Wayne K.J."/>
            <person name="Tettelin H."/>
            <person name="Glass J.I."/>
            <person name="Rusch D."/>
            <person name="Podicherti R."/>
            <person name="Tsui H.-C.T."/>
            <person name="Winkler M.E."/>
        </authorList>
    </citation>
    <scope>NUCLEOTIDE SEQUENCE</scope>
</reference>
<protein>
    <submittedName>
        <fullName evidence="2">Uncharacterized protein</fullName>
    </submittedName>
</protein>
<dbReference type="AlphaFoldDB" id="A0A381QR49"/>
<gene>
    <name evidence="2" type="ORF">METZ01_LOCUS32887</name>
</gene>
<dbReference type="EMBL" id="UINC01001411">
    <property type="protein sequence ID" value="SUZ80033.1"/>
    <property type="molecule type" value="Genomic_DNA"/>
</dbReference>
<sequence>MAKDGRPRSSGVGGAEATLKVLDYIEDEALSIQHSIWRNRPLRATRKLKKLSKEADFLEEQVLGLYRALKALERSLEELGEMTEGDLTSRDLTTVGLQFLREGNWGAASDTLEKAVAALGPEGLERSLSTLNRHLNELGELSDTEDIALTLVRQGRSSLEKDDLQTAAESFEKAITALGPVSVAEAASPFLVNRFFLSIGTNWPEGLGHGLMVITIENLGDNNIAPMRMDPPVPFGWSATPRMTEIPEIPPEGFIEIGIEIRPSGSFPQTSLLGTSISVTTGYMVNYGEIDVQIRVENRTPKAMQGLLLDPWMPAGFVTMRLPLVENLGPGGVVHTPVEVLNVNQSVGISG</sequence>
<keyword evidence="1" id="KW-0175">Coiled coil</keyword>
<accession>A0A381QR49</accession>